<feature type="signal peptide" evidence="1">
    <location>
        <begin position="1"/>
        <end position="20"/>
    </location>
</feature>
<dbReference type="InterPro" id="IPR000326">
    <property type="entry name" value="PAP2/HPO"/>
</dbReference>
<organism evidence="3 4">
    <name type="scientific">Dokdonia pacifica</name>
    <dbReference type="NCBI Taxonomy" id="1627892"/>
    <lineage>
        <taxon>Bacteria</taxon>
        <taxon>Pseudomonadati</taxon>
        <taxon>Bacteroidota</taxon>
        <taxon>Flavobacteriia</taxon>
        <taxon>Flavobacteriales</taxon>
        <taxon>Flavobacteriaceae</taxon>
        <taxon>Dokdonia</taxon>
    </lineage>
</organism>
<dbReference type="OrthoDB" id="9773582at2"/>
<feature type="chain" id="PRO_5012782712" evidence="1">
    <location>
        <begin position="21"/>
        <end position="193"/>
    </location>
</feature>
<keyword evidence="1" id="KW-0732">Signal</keyword>
<dbReference type="RefSeq" id="WP_089369428.1">
    <property type="nucleotide sequence ID" value="NZ_BMEP01000002.1"/>
</dbReference>
<gene>
    <name evidence="3" type="ORF">SAMN06265376_10148</name>
</gene>
<evidence type="ECO:0000313" key="4">
    <source>
        <dbReference type="Proteomes" id="UP000198379"/>
    </source>
</evidence>
<evidence type="ECO:0000313" key="3">
    <source>
        <dbReference type="EMBL" id="SNR35484.1"/>
    </source>
</evidence>
<dbReference type="Gene3D" id="1.20.144.10">
    <property type="entry name" value="Phosphatidic acid phosphatase type 2/haloperoxidase"/>
    <property type="match status" value="1"/>
</dbReference>
<dbReference type="Pfam" id="PF01569">
    <property type="entry name" value="PAP2"/>
    <property type="match status" value="1"/>
</dbReference>
<dbReference type="EMBL" id="FZNY01000001">
    <property type="protein sequence ID" value="SNR35484.1"/>
    <property type="molecule type" value="Genomic_DNA"/>
</dbReference>
<sequence length="193" mass="21577">MKKQFIFFLLILFCVLTVKAQDTDIDSPEEIRRELTIEKMGDIGQFIPAAVSAALILTHKDGEGGWQYLKGFGVNLTATYVLKYAIDKDRPDGATDGHAFPSGHTSFAFQGASFIQRRYGWEYGIPAYAIAGFVAYSRIEGLNERHDAYDVLGGILVGVGSTYLFTTPYQREHYQLSFSSANQEYMIGLTIKF</sequence>
<reference evidence="3 4" key="1">
    <citation type="submission" date="2017-06" db="EMBL/GenBank/DDBJ databases">
        <authorList>
            <person name="Kim H.J."/>
            <person name="Triplett B.A."/>
        </authorList>
    </citation>
    <scope>NUCLEOTIDE SEQUENCE [LARGE SCALE GENOMIC DNA]</scope>
    <source>
        <strain evidence="3 4">DSM 25597</strain>
    </source>
</reference>
<feature type="domain" description="Phosphatidic acid phosphatase type 2/haloperoxidase" evidence="2">
    <location>
        <begin position="93"/>
        <end position="169"/>
    </location>
</feature>
<dbReference type="SUPFAM" id="SSF48317">
    <property type="entry name" value="Acid phosphatase/Vanadium-dependent haloperoxidase"/>
    <property type="match status" value="1"/>
</dbReference>
<dbReference type="Proteomes" id="UP000198379">
    <property type="component" value="Unassembled WGS sequence"/>
</dbReference>
<dbReference type="AlphaFoldDB" id="A0A238VMU2"/>
<evidence type="ECO:0000256" key="1">
    <source>
        <dbReference type="SAM" id="SignalP"/>
    </source>
</evidence>
<dbReference type="InterPro" id="IPR036938">
    <property type="entry name" value="PAP2/HPO_sf"/>
</dbReference>
<evidence type="ECO:0000259" key="2">
    <source>
        <dbReference type="Pfam" id="PF01569"/>
    </source>
</evidence>
<proteinExistence type="predicted"/>
<name>A0A238VMU2_9FLAO</name>
<protein>
    <submittedName>
        <fullName evidence="3">PAP2 superfamily protein</fullName>
    </submittedName>
</protein>
<dbReference type="CDD" id="cd03394">
    <property type="entry name" value="PAP2_like_5"/>
    <property type="match status" value="1"/>
</dbReference>
<keyword evidence="4" id="KW-1185">Reference proteome</keyword>
<accession>A0A238VMU2</accession>